<proteinExistence type="predicted"/>
<evidence type="ECO:0000313" key="1">
    <source>
        <dbReference type="EMBL" id="ETW51989.1"/>
    </source>
</evidence>
<reference evidence="1 2" key="1">
    <citation type="submission" date="2013-02" db="EMBL/GenBank/DDBJ databases">
        <title>The Genome Annotation of Plasmodium falciparum Palo Alto/Uganda.</title>
        <authorList>
            <consortium name="The Broad Institute Genome Sequencing Platform"/>
            <consortium name="The Broad Institute Genome Sequencing Center for Infectious Disease"/>
            <person name="Neafsey D."/>
            <person name="Hoffman S."/>
            <person name="Volkman S."/>
            <person name="Rosenthal P."/>
            <person name="Walker B."/>
            <person name="Young S.K."/>
            <person name="Zeng Q."/>
            <person name="Gargeya S."/>
            <person name="Fitzgerald M."/>
            <person name="Haas B."/>
            <person name="Abouelleil A."/>
            <person name="Allen A.W."/>
            <person name="Alvarado L."/>
            <person name="Arachchi H.M."/>
            <person name="Berlin A.M."/>
            <person name="Chapman S.B."/>
            <person name="Gainer-Dewar J."/>
            <person name="Goldberg J."/>
            <person name="Griggs A."/>
            <person name="Gujja S."/>
            <person name="Hansen M."/>
            <person name="Howarth C."/>
            <person name="Imamovic A."/>
            <person name="Ireland A."/>
            <person name="Larimer J."/>
            <person name="McCowan C."/>
            <person name="Murphy C."/>
            <person name="Pearson M."/>
            <person name="Poon T.W."/>
            <person name="Priest M."/>
            <person name="Roberts A."/>
            <person name="Saif S."/>
            <person name="Shea T."/>
            <person name="Sisk P."/>
            <person name="Sykes S."/>
            <person name="Wortman J."/>
            <person name="Nusbaum C."/>
            <person name="Birren B."/>
        </authorList>
    </citation>
    <scope>NUCLEOTIDE SEQUENCE [LARGE SCALE GENOMIC DNA]</scope>
    <source>
        <strain evidence="1 2">Palo Alto/Uganda</strain>
    </source>
</reference>
<gene>
    <name evidence="1" type="ORF">PFUGPA_06005</name>
</gene>
<organism evidence="1 2">
    <name type="scientific">Plasmodium falciparum (isolate Palo Alto / Uganda)</name>
    <dbReference type="NCBI Taxonomy" id="57270"/>
    <lineage>
        <taxon>Eukaryota</taxon>
        <taxon>Sar</taxon>
        <taxon>Alveolata</taxon>
        <taxon>Apicomplexa</taxon>
        <taxon>Aconoidasida</taxon>
        <taxon>Haemosporida</taxon>
        <taxon>Plasmodiidae</taxon>
        <taxon>Plasmodium</taxon>
        <taxon>Plasmodium (Laverania)</taxon>
    </lineage>
</organism>
<dbReference type="Proteomes" id="UP000019103">
    <property type="component" value="Unassembled WGS sequence"/>
</dbReference>
<dbReference type="EMBL" id="KI927434">
    <property type="protein sequence ID" value="ETW51989.1"/>
    <property type="molecule type" value="Genomic_DNA"/>
</dbReference>
<reference evidence="1 2" key="2">
    <citation type="submission" date="2013-02" db="EMBL/GenBank/DDBJ databases">
        <title>The Genome Sequence of Plasmodium falciparum Palo Alto/Uganda.</title>
        <authorList>
            <consortium name="The Broad Institute Genome Sequencing Platform"/>
            <consortium name="The Broad Institute Genome Sequencing Center for Infectious Disease"/>
            <person name="Neafsey D."/>
            <person name="Cheeseman I."/>
            <person name="Volkman S."/>
            <person name="Adams J."/>
            <person name="Walker B."/>
            <person name="Young S.K."/>
            <person name="Zeng Q."/>
            <person name="Gargeya S."/>
            <person name="Fitzgerald M."/>
            <person name="Haas B."/>
            <person name="Abouelleil A."/>
            <person name="Alvarado L."/>
            <person name="Arachchi H.M."/>
            <person name="Berlin A.M."/>
            <person name="Chapman S.B."/>
            <person name="Dewar J."/>
            <person name="Goldberg J."/>
            <person name="Griggs A."/>
            <person name="Gujja S."/>
            <person name="Hansen M."/>
            <person name="Howarth C."/>
            <person name="Imamovic A."/>
            <person name="Larimer J."/>
            <person name="McCowan C."/>
            <person name="Murphy C."/>
            <person name="Neiman D."/>
            <person name="Pearson M."/>
            <person name="Priest M."/>
            <person name="Roberts A."/>
            <person name="Saif S."/>
            <person name="Shea T."/>
            <person name="Sisk P."/>
            <person name="Sykes S."/>
            <person name="Wortman J."/>
            <person name="Nusbaum C."/>
            <person name="Birren B."/>
        </authorList>
    </citation>
    <scope>NUCLEOTIDE SEQUENCE [LARGE SCALE GENOMIC DNA]</scope>
    <source>
        <strain evidence="1 2">Palo Alto/Uganda</strain>
    </source>
</reference>
<evidence type="ECO:0000313" key="2">
    <source>
        <dbReference type="Proteomes" id="UP000019103"/>
    </source>
</evidence>
<protein>
    <submittedName>
        <fullName evidence="1">Uncharacterized protein</fullName>
    </submittedName>
</protein>
<name>W4IQJ6_PLAFP</name>
<dbReference type="AlphaFoldDB" id="W4IQJ6"/>
<accession>W4IQJ6</accession>
<sequence length="102" mass="12019">MKKLNMLLGSSNYWQLKSEKKKKKIFQKLVNHDHKWVQLTQQTTSTQLKTHRTTRKLVCNTTVEVEHKVRKQCNMLKLNAELIYGHCSSKKQQVIVNLNPES</sequence>